<dbReference type="Proteomes" id="UP000249610">
    <property type="component" value="Unassembled WGS sequence"/>
</dbReference>
<evidence type="ECO:0000256" key="1">
    <source>
        <dbReference type="SAM" id="Phobius"/>
    </source>
</evidence>
<protein>
    <submittedName>
        <fullName evidence="2">Uncharacterized protein</fullName>
    </submittedName>
</protein>
<name>A0A327P0A8_9BACT</name>
<keyword evidence="1" id="KW-1133">Transmembrane helix</keyword>
<proteinExistence type="predicted"/>
<reference evidence="2 3" key="1">
    <citation type="submission" date="2018-06" db="EMBL/GenBank/DDBJ databases">
        <title>Genomic Encyclopedia of Archaeal and Bacterial Type Strains, Phase II (KMG-II): from individual species to whole genera.</title>
        <authorList>
            <person name="Goeker M."/>
        </authorList>
    </citation>
    <scope>NUCLEOTIDE SEQUENCE [LARGE SCALE GENOMIC DNA]</scope>
    <source>
        <strain evidence="2 3">DSM 23446</strain>
    </source>
</reference>
<keyword evidence="3" id="KW-1185">Reference proteome</keyword>
<dbReference type="OrthoDB" id="1268174at2"/>
<dbReference type="EMBL" id="QLLK01000015">
    <property type="protein sequence ID" value="RAI84847.1"/>
    <property type="molecule type" value="Genomic_DNA"/>
</dbReference>
<gene>
    <name evidence="2" type="ORF">LV83_03895</name>
</gene>
<dbReference type="AlphaFoldDB" id="A0A327P0A8"/>
<sequence length="161" mass="18011">MFISGLIKLFVGIVGSLASLFFLITFIFSRHKKSKLKIAAWTFTSTVGVILLIITVDLFLFPINQKSDHLILSAYREAPLGGIWLALYDDQTWEMGYSSREITSSGNYTIRHDTLTLNAQSGKTILGEISKTSFIINSKNLTEIENSGIRSLEILMNKSEN</sequence>
<accession>A0A327P0A8</accession>
<evidence type="ECO:0000313" key="2">
    <source>
        <dbReference type="EMBL" id="RAI84847.1"/>
    </source>
</evidence>
<evidence type="ECO:0000313" key="3">
    <source>
        <dbReference type="Proteomes" id="UP000249610"/>
    </source>
</evidence>
<organism evidence="2 3">
    <name type="scientific">Algoriphagus yeomjeoni</name>
    <dbReference type="NCBI Taxonomy" id="291403"/>
    <lineage>
        <taxon>Bacteria</taxon>
        <taxon>Pseudomonadati</taxon>
        <taxon>Bacteroidota</taxon>
        <taxon>Cytophagia</taxon>
        <taxon>Cytophagales</taxon>
        <taxon>Cyclobacteriaceae</taxon>
        <taxon>Algoriphagus</taxon>
    </lineage>
</organism>
<feature type="transmembrane region" description="Helical" evidence="1">
    <location>
        <begin position="6"/>
        <end position="28"/>
    </location>
</feature>
<dbReference type="RefSeq" id="WP_111613203.1">
    <property type="nucleotide sequence ID" value="NZ_QLLK01000015.1"/>
</dbReference>
<feature type="transmembrane region" description="Helical" evidence="1">
    <location>
        <begin position="40"/>
        <end position="61"/>
    </location>
</feature>
<keyword evidence="1" id="KW-0472">Membrane</keyword>
<comment type="caution">
    <text evidence="2">The sequence shown here is derived from an EMBL/GenBank/DDBJ whole genome shotgun (WGS) entry which is preliminary data.</text>
</comment>
<keyword evidence="1" id="KW-0812">Transmembrane</keyword>